<sequence length="159" mass="17419">MFLEALFGALREDFGALRKDVGSDVKAIKEVRELGQQVDSLECAGDWREEQLSTHSGELLEMRDKNEDVLLRLEDLENRSRLSNICIRGAPLQADAEAHTVLGSDIPSAEDSCSAESQTSAADVRNSTVKPSESDSIKERTALLNQLRQQGSASDAEND</sequence>
<accession>A0AAV7KVM8</accession>
<gene>
    <name evidence="2" type="ORF">NDU88_002423</name>
</gene>
<name>A0AAV7KVM8_PLEWA</name>
<protein>
    <submittedName>
        <fullName evidence="2">Uncharacterized protein</fullName>
    </submittedName>
</protein>
<dbReference type="EMBL" id="JANPWB010000016">
    <property type="protein sequence ID" value="KAJ1082255.1"/>
    <property type="molecule type" value="Genomic_DNA"/>
</dbReference>
<comment type="caution">
    <text evidence="2">The sequence shown here is derived from an EMBL/GenBank/DDBJ whole genome shotgun (WGS) entry which is preliminary data.</text>
</comment>
<evidence type="ECO:0000313" key="3">
    <source>
        <dbReference type="Proteomes" id="UP001066276"/>
    </source>
</evidence>
<dbReference type="Proteomes" id="UP001066276">
    <property type="component" value="Chromosome 12"/>
</dbReference>
<proteinExistence type="predicted"/>
<evidence type="ECO:0000313" key="2">
    <source>
        <dbReference type="EMBL" id="KAJ1082255.1"/>
    </source>
</evidence>
<feature type="compositionally biased region" description="Polar residues" evidence="1">
    <location>
        <begin position="114"/>
        <end position="131"/>
    </location>
</feature>
<feature type="region of interest" description="Disordered" evidence="1">
    <location>
        <begin position="105"/>
        <end position="137"/>
    </location>
</feature>
<evidence type="ECO:0000256" key="1">
    <source>
        <dbReference type="SAM" id="MobiDB-lite"/>
    </source>
</evidence>
<keyword evidence="3" id="KW-1185">Reference proteome</keyword>
<reference evidence="2" key="1">
    <citation type="journal article" date="2022" name="bioRxiv">
        <title>Sequencing and chromosome-scale assembly of the giantPleurodeles waltlgenome.</title>
        <authorList>
            <person name="Brown T."/>
            <person name="Elewa A."/>
            <person name="Iarovenko S."/>
            <person name="Subramanian E."/>
            <person name="Araus A.J."/>
            <person name="Petzold A."/>
            <person name="Susuki M."/>
            <person name="Suzuki K.-i.T."/>
            <person name="Hayashi T."/>
            <person name="Toyoda A."/>
            <person name="Oliveira C."/>
            <person name="Osipova E."/>
            <person name="Leigh N.D."/>
            <person name="Simon A."/>
            <person name="Yun M.H."/>
        </authorList>
    </citation>
    <scope>NUCLEOTIDE SEQUENCE</scope>
    <source>
        <strain evidence="2">20211129_DDA</strain>
        <tissue evidence="2">Liver</tissue>
    </source>
</reference>
<dbReference type="AlphaFoldDB" id="A0AAV7KVM8"/>
<organism evidence="2 3">
    <name type="scientific">Pleurodeles waltl</name>
    <name type="common">Iberian ribbed newt</name>
    <dbReference type="NCBI Taxonomy" id="8319"/>
    <lineage>
        <taxon>Eukaryota</taxon>
        <taxon>Metazoa</taxon>
        <taxon>Chordata</taxon>
        <taxon>Craniata</taxon>
        <taxon>Vertebrata</taxon>
        <taxon>Euteleostomi</taxon>
        <taxon>Amphibia</taxon>
        <taxon>Batrachia</taxon>
        <taxon>Caudata</taxon>
        <taxon>Salamandroidea</taxon>
        <taxon>Salamandridae</taxon>
        <taxon>Pleurodelinae</taxon>
        <taxon>Pleurodeles</taxon>
    </lineage>
</organism>